<dbReference type="Pfam" id="PF02183">
    <property type="entry name" value="HALZ"/>
    <property type="match status" value="1"/>
</dbReference>
<keyword evidence="4 9" id="KW-0371">Homeobox</keyword>
<dbReference type="Gene3D" id="1.10.10.60">
    <property type="entry name" value="Homeodomain-like"/>
    <property type="match status" value="1"/>
</dbReference>
<evidence type="ECO:0000256" key="1">
    <source>
        <dbReference type="ARBA" id="ARBA00004123"/>
    </source>
</evidence>
<dbReference type="CDD" id="cd00086">
    <property type="entry name" value="homeodomain"/>
    <property type="match status" value="1"/>
</dbReference>
<keyword evidence="12" id="KW-0175">Coiled coil</keyword>
<dbReference type="EMBL" id="JAYKXN010000004">
    <property type="protein sequence ID" value="KAK7292852.1"/>
    <property type="molecule type" value="Genomic_DNA"/>
</dbReference>
<reference evidence="15 16" key="1">
    <citation type="submission" date="2024-01" db="EMBL/GenBank/DDBJ databases">
        <title>The genomes of 5 underutilized Papilionoideae crops provide insights into root nodulation and disease resistance.</title>
        <authorList>
            <person name="Yuan L."/>
        </authorList>
    </citation>
    <scope>NUCLEOTIDE SEQUENCE [LARGE SCALE GENOMIC DNA]</scope>
    <source>
        <strain evidence="15">LY-2023</strain>
        <tissue evidence="15">Leaf</tissue>
    </source>
</reference>
<evidence type="ECO:0000256" key="13">
    <source>
        <dbReference type="SAM" id="MobiDB-lite"/>
    </source>
</evidence>
<proteinExistence type="inferred from homology"/>
<dbReference type="FunFam" id="1.10.10.60:FF:000293">
    <property type="entry name" value="Homeobox-leucine zipper protein ATHB-7"/>
    <property type="match status" value="1"/>
</dbReference>
<keyword evidence="2 11" id="KW-0805">Transcription regulation</keyword>
<evidence type="ECO:0000256" key="9">
    <source>
        <dbReference type="PROSITE-ProRule" id="PRU00108"/>
    </source>
</evidence>
<feature type="DNA-binding region" description="Homeobox" evidence="9">
    <location>
        <begin position="35"/>
        <end position="94"/>
    </location>
</feature>
<evidence type="ECO:0000259" key="14">
    <source>
        <dbReference type="PROSITE" id="PS50071"/>
    </source>
</evidence>
<feature type="domain" description="Homeobox" evidence="14">
    <location>
        <begin position="33"/>
        <end position="93"/>
    </location>
</feature>
<sequence length="249" mass="28306">MLDSMEYTSYSAEAADAETYTSSSTTPPSAMRKKKNSNTRRFSDEQIKSLESMFETETRLEPRKKLQLARELGLQPRQVAIWFQNKRARWKSKQLERDYSILQANYNNLASRFEALKKEKQTLLIQMQKLNDLIQKPLESSHRCSQVKVANSMDSTESENGAANKCEAELKPSPSSMERSEHALGVLSDDDTSIKVEYFGLEDGPGGLLNFAEHADGSMTSPEDWGTFESDDLLGQSTSDGFQWWDFWS</sequence>
<evidence type="ECO:0000256" key="8">
    <source>
        <dbReference type="ARBA" id="ARBA00058361"/>
    </source>
</evidence>
<dbReference type="GO" id="GO:0000981">
    <property type="term" value="F:DNA-binding transcription factor activity, RNA polymerase II-specific"/>
    <property type="evidence" value="ECO:0007669"/>
    <property type="project" value="UniProtKB-UniRule"/>
</dbReference>
<dbReference type="PANTHER" id="PTHR24326">
    <property type="entry name" value="HOMEOBOX-LEUCINE ZIPPER PROTEIN"/>
    <property type="match status" value="1"/>
</dbReference>
<organism evidence="15 16">
    <name type="scientific">Clitoria ternatea</name>
    <name type="common">Butterfly pea</name>
    <dbReference type="NCBI Taxonomy" id="43366"/>
    <lineage>
        <taxon>Eukaryota</taxon>
        <taxon>Viridiplantae</taxon>
        <taxon>Streptophyta</taxon>
        <taxon>Embryophyta</taxon>
        <taxon>Tracheophyta</taxon>
        <taxon>Spermatophyta</taxon>
        <taxon>Magnoliopsida</taxon>
        <taxon>eudicotyledons</taxon>
        <taxon>Gunneridae</taxon>
        <taxon>Pentapetalae</taxon>
        <taxon>rosids</taxon>
        <taxon>fabids</taxon>
        <taxon>Fabales</taxon>
        <taxon>Fabaceae</taxon>
        <taxon>Papilionoideae</taxon>
        <taxon>50 kb inversion clade</taxon>
        <taxon>NPAAA clade</taxon>
        <taxon>indigoferoid/millettioid clade</taxon>
        <taxon>Phaseoleae</taxon>
        <taxon>Clitoria</taxon>
    </lineage>
</organism>
<dbReference type="GO" id="GO:0045893">
    <property type="term" value="P:positive regulation of DNA-templated transcription"/>
    <property type="evidence" value="ECO:0007669"/>
    <property type="project" value="TreeGrafter"/>
</dbReference>
<keyword evidence="3 9" id="KW-0238">DNA-binding</keyword>
<evidence type="ECO:0000256" key="7">
    <source>
        <dbReference type="ARBA" id="ARBA00025748"/>
    </source>
</evidence>
<dbReference type="InterPro" id="IPR045224">
    <property type="entry name" value="HDZip_class_I_plant"/>
</dbReference>
<feature type="coiled-coil region" evidence="12">
    <location>
        <begin position="85"/>
        <end position="133"/>
    </location>
</feature>
<evidence type="ECO:0000256" key="2">
    <source>
        <dbReference type="ARBA" id="ARBA00023015"/>
    </source>
</evidence>
<gene>
    <name evidence="15" type="ORF">RJT34_15706</name>
</gene>
<evidence type="ECO:0000256" key="5">
    <source>
        <dbReference type="ARBA" id="ARBA00023163"/>
    </source>
</evidence>
<keyword evidence="6 9" id="KW-0539">Nucleus</keyword>
<dbReference type="GO" id="GO:0009414">
    <property type="term" value="P:response to water deprivation"/>
    <property type="evidence" value="ECO:0007669"/>
    <property type="project" value="UniProtKB-ARBA"/>
</dbReference>
<dbReference type="InterPro" id="IPR001356">
    <property type="entry name" value="HD"/>
</dbReference>
<dbReference type="Pfam" id="PF00046">
    <property type="entry name" value="Homeodomain"/>
    <property type="match status" value="1"/>
</dbReference>
<dbReference type="AlphaFoldDB" id="A0AAN9J666"/>
<evidence type="ECO:0000256" key="4">
    <source>
        <dbReference type="ARBA" id="ARBA00023155"/>
    </source>
</evidence>
<dbReference type="PRINTS" id="PR00031">
    <property type="entry name" value="HTHREPRESSR"/>
</dbReference>
<comment type="similarity">
    <text evidence="7 11">Belongs to the HD-ZIP homeobox family. Class I subfamily.</text>
</comment>
<feature type="region of interest" description="Disordered" evidence="13">
    <location>
        <begin position="1"/>
        <end position="46"/>
    </location>
</feature>
<dbReference type="GO" id="GO:0009737">
    <property type="term" value="P:response to abscisic acid"/>
    <property type="evidence" value="ECO:0007669"/>
    <property type="project" value="UniProtKB-ARBA"/>
</dbReference>
<dbReference type="InterPro" id="IPR009057">
    <property type="entry name" value="Homeodomain-like_sf"/>
</dbReference>
<protein>
    <recommendedName>
        <fullName evidence="11">Homeobox-leucine zipper protein</fullName>
    </recommendedName>
    <alternativeName>
        <fullName evidence="11">HD-ZIP protein</fullName>
    </alternativeName>
    <alternativeName>
        <fullName evidence="11">Homeodomain transcription factor</fullName>
    </alternativeName>
</protein>
<dbReference type="InterPro" id="IPR003106">
    <property type="entry name" value="Leu_zip_homeo"/>
</dbReference>
<comment type="function">
    <text evidence="8">Probable transcription activator that may act as growth regulators in response to water deficit.</text>
</comment>
<comment type="function">
    <text evidence="11">Transcription factor.</text>
</comment>
<comment type="caution">
    <text evidence="15">The sequence shown here is derived from an EMBL/GenBank/DDBJ whole genome shotgun (WGS) entry which is preliminary data.</text>
</comment>
<evidence type="ECO:0000256" key="11">
    <source>
        <dbReference type="RuleBase" id="RU369038"/>
    </source>
</evidence>
<evidence type="ECO:0000256" key="12">
    <source>
        <dbReference type="SAM" id="Coils"/>
    </source>
</evidence>
<dbReference type="InterPro" id="IPR017970">
    <property type="entry name" value="Homeobox_CS"/>
</dbReference>
<name>A0AAN9J666_CLITE</name>
<feature type="compositionally biased region" description="Polar residues" evidence="13">
    <location>
        <begin position="1"/>
        <end position="11"/>
    </location>
</feature>
<evidence type="ECO:0000256" key="10">
    <source>
        <dbReference type="RuleBase" id="RU000682"/>
    </source>
</evidence>
<dbReference type="PROSITE" id="PS00027">
    <property type="entry name" value="HOMEOBOX_1"/>
    <property type="match status" value="1"/>
</dbReference>
<dbReference type="PANTHER" id="PTHR24326:SF604">
    <property type="entry name" value="HOMEOBOX-LEUCINE ZIPPER PROTEIN ATHB-7"/>
    <property type="match status" value="1"/>
</dbReference>
<feature type="compositionally biased region" description="Low complexity" evidence="13">
    <location>
        <begin position="19"/>
        <end position="29"/>
    </location>
</feature>
<evidence type="ECO:0000256" key="3">
    <source>
        <dbReference type="ARBA" id="ARBA00023125"/>
    </source>
</evidence>
<dbReference type="GO" id="GO:0000976">
    <property type="term" value="F:transcription cis-regulatory region binding"/>
    <property type="evidence" value="ECO:0007669"/>
    <property type="project" value="UniProtKB-ARBA"/>
</dbReference>
<accession>A0AAN9J666</accession>
<comment type="subcellular location">
    <subcellularLocation>
        <location evidence="1 9 10">Nucleus</location>
    </subcellularLocation>
</comment>
<keyword evidence="5 11" id="KW-0804">Transcription</keyword>
<dbReference type="Proteomes" id="UP001359559">
    <property type="component" value="Unassembled WGS sequence"/>
</dbReference>
<evidence type="ECO:0000313" key="15">
    <source>
        <dbReference type="EMBL" id="KAK7292852.1"/>
    </source>
</evidence>
<evidence type="ECO:0000256" key="6">
    <source>
        <dbReference type="ARBA" id="ARBA00023242"/>
    </source>
</evidence>
<keyword evidence="16" id="KW-1185">Reference proteome</keyword>
<dbReference type="SUPFAM" id="SSF46689">
    <property type="entry name" value="Homeodomain-like"/>
    <property type="match status" value="1"/>
</dbReference>
<dbReference type="SMART" id="SM00389">
    <property type="entry name" value="HOX"/>
    <property type="match status" value="1"/>
</dbReference>
<dbReference type="GO" id="GO:0005634">
    <property type="term" value="C:nucleus"/>
    <property type="evidence" value="ECO:0007669"/>
    <property type="project" value="UniProtKB-SubCell"/>
</dbReference>
<dbReference type="InterPro" id="IPR000047">
    <property type="entry name" value="HTH_motif"/>
</dbReference>
<dbReference type="PROSITE" id="PS50071">
    <property type="entry name" value="HOMEOBOX_2"/>
    <property type="match status" value="1"/>
</dbReference>
<evidence type="ECO:0000313" key="16">
    <source>
        <dbReference type="Proteomes" id="UP001359559"/>
    </source>
</evidence>